<dbReference type="Pfam" id="PF08801">
    <property type="entry name" value="Nucleoporin_N"/>
    <property type="match status" value="1"/>
</dbReference>
<evidence type="ECO:0000256" key="5">
    <source>
        <dbReference type="ARBA" id="ARBA00022448"/>
    </source>
</evidence>
<evidence type="ECO:0000256" key="6">
    <source>
        <dbReference type="ARBA" id="ARBA00022553"/>
    </source>
</evidence>
<organism evidence="22 23">
    <name type="scientific">Actinia tenebrosa</name>
    <name type="common">Australian red waratah sea anemone</name>
    <dbReference type="NCBI Taxonomy" id="6105"/>
    <lineage>
        <taxon>Eukaryota</taxon>
        <taxon>Metazoa</taxon>
        <taxon>Cnidaria</taxon>
        <taxon>Anthozoa</taxon>
        <taxon>Hexacorallia</taxon>
        <taxon>Actiniaria</taxon>
        <taxon>Actiniidae</taxon>
        <taxon>Actinia</taxon>
    </lineage>
</organism>
<evidence type="ECO:0000256" key="1">
    <source>
        <dbReference type="ARBA" id="ARBA00004335"/>
    </source>
</evidence>
<feature type="region of interest" description="Disordered" evidence="19">
    <location>
        <begin position="965"/>
        <end position="988"/>
    </location>
</feature>
<dbReference type="Gene3D" id="1.20.58.1780">
    <property type="match status" value="1"/>
</dbReference>
<dbReference type="OrthoDB" id="338970at2759"/>
<evidence type="ECO:0000256" key="10">
    <source>
        <dbReference type="ARBA" id="ARBA00023132"/>
    </source>
</evidence>
<dbReference type="PANTHER" id="PTHR10350">
    <property type="entry name" value="NUCLEAR PORE COMPLEX PROTEIN NUP155"/>
    <property type="match status" value="1"/>
</dbReference>
<dbReference type="InParanoid" id="A0A6P8IIY0"/>
<dbReference type="Pfam" id="PF03177">
    <property type="entry name" value="Nucleoporin_C"/>
    <property type="match status" value="1"/>
</dbReference>
<evidence type="ECO:0000256" key="11">
    <source>
        <dbReference type="ARBA" id="ARBA00023136"/>
    </source>
</evidence>
<evidence type="ECO:0000256" key="7">
    <source>
        <dbReference type="ARBA" id="ARBA00022816"/>
    </source>
</evidence>
<dbReference type="Proteomes" id="UP000515163">
    <property type="component" value="Unplaced"/>
</dbReference>
<dbReference type="GeneID" id="116301691"/>
<evidence type="ECO:0000256" key="13">
    <source>
        <dbReference type="ARBA" id="ARBA00023180"/>
    </source>
</evidence>
<dbReference type="GO" id="GO:0036228">
    <property type="term" value="P:protein localization to nuclear inner membrane"/>
    <property type="evidence" value="ECO:0007669"/>
    <property type="project" value="TreeGrafter"/>
</dbReference>
<dbReference type="InterPro" id="IPR036322">
    <property type="entry name" value="WD40_repeat_dom_sf"/>
</dbReference>
<dbReference type="InterPro" id="IPR014908">
    <property type="entry name" value="Nucleoporin_Nup133/Nup155_N"/>
</dbReference>
<evidence type="ECO:0000256" key="14">
    <source>
        <dbReference type="ARBA" id="ARBA00023242"/>
    </source>
</evidence>
<keyword evidence="9" id="KW-0811">Translocation</keyword>
<dbReference type="FunFam" id="1.20.120.1880:FF:000001">
    <property type="entry name" value="Nuclear pore complex protein Nup155"/>
    <property type="match status" value="1"/>
</dbReference>
<dbReference type="SUPFAM" id="SSF50978">
    <property type="entry name" value="WD40 repeat-like"/>
    <property type="match status" value="1"/>
</dbReference>
<keyword evidence="5" id="KW-0813">Transport</keyword>
<evidence type="ECO:0000256" key="15">
    <source>
        <dbReference type="ARBA" id="ARBA00058219"/>
    </source>
</evidence>
<dbReference type="GO" id="GO:0017056">
    <property type="term" value="F:structural constituent of nuclear pore"/>
    <property type="evidence" value="ECO:0007669"/>
    <property type="project" value="InterPro"/>
</dbReference>
<dbReference type="InterPro" id="IPR042538">
    <property type="entry name" value="Nucleoporin_Nup155_C_3"/>
</dbReference>
<evidence type="ECO:0000256" key="12">
    <source>
        <dbReference type="ARBA" id="ARBA00023157"/>
    </source>
</evidence>
<name>A0A6P8IIY0_ACTTE</name>
<comment type="subcellular location">
    <subcellularLocation>
        <location evidence="1">Nucleus membrane</location>
        <topology evidence="1">Peripheral membrane protein</topology>
        <orientation evidence="1">Cytoplasmic side</orientation>
    </subcellularLocation>
    <subcellularLocation>
        <location evidence="3">Nucleus membrane</location>
        <topology evidence="3">Peripheral membrane protein</topology>
        <orientation evidence="3">Nucleoplasmic side</orientation>
    </subcellularLocation>
    <subcellularLocation>
        <location evidence="2">Nucleus</location>
        <location evidence="2">Nuclear pore complex</location>
    </subcellularLocation>
</comment>
<evidence type="ECO:0000256" key="2">
    <source>
        <dbReference type="ARBA" id="ARBA00004567"/>
    </source>
</evidence>
<dbReference type="InterPro" id="IPR007187">
    <property type="entry name" value="Nucleoporin_Nup133/Nup155_C"/>
</dbReference>
<evidence type="ECO:0000256" key="8">
    <source>
        <dbReference type="ARBA" id="ARBA00022927"/>
    </source>
</evidence>
<accession>A0A6P8IIY0</accession>
<evidence type="ECO:0000256" key="17">
    <source>
        <dbReference type="ARBA" id="ARBA00077084"/>
    </source>
</evidence>
<reference evidence="23" key="1">
    <citation type="submission" date="2025-08" db="UniProtKB">
        <authorList>
            <consortium name="RefSeq"/>
        </authorList>
    </citation>
    <scope>IDENTIFICATION</scope>
    <source>
        <tissue evidence="23">Tentacle</tissue>
    </source>
</reference>
<comment type="function">
    <text evidence="15">Essential component of nuclear pore complex. Could be essessential for embryogenesis. Nucleoporins may be involved both in binding and translocating proteins during nucleocytoplasmic transport.</text>
</comment>
<evidence type="ECO:0000256" key="16">
    <source>
        <dbReference type="ARBA" id="ARBA00068608"/>
    </source>
</evidence>
<dbReference type="GO" id="GO:0031965">
    <property type="term" value="C:nuclear membrane"/>
    <property type="evidence" value="ECO:0007669"/>
    <property type="project" value="UniProtKB-SubCell"/>
</dbReference>
<dbReference type="InterPro" id="IPR042533">
    <property type="entry name" value="Nucleoporin_Nup155_C_1"/>
</dbReference>
<keyword evidence="22" id="KW-1185">Reference proteome</keyword>
<feature type="region of interest" description="Disordered" evidence="19">
    <location>
        <begin position="604"/>
        <end position="627"/>
    </location>
</feature>
<dbReference type="PANTHER" id="PTHR10350:SF6">
    <property type="entry name" value="NUCLEAR PORE COMPLEX PROTEIN NUP155"/>
    <property type="match status" value="1"/>
</dbReference>
<dbReference type="FunFam" id="1.25.40.450:FF:000001">
    <property type="entry name" value="Nuclear pore complex protein"/>
    <property type="match status" value="1"/>
</dbReference>
<feature type="compositionally biased region" description="Pro residues" evidence="19">
    <location>
        <begin position="971"/>
        <end position="981"/>
    </location>
</feature>
<evidence type="ECO:0000313" key="23">
    <source>
        <dbReference type="RefSeq" id="XP_031566645.1"/>
    </source>
</evidence>
<evidence type="ECO:0000259" key="21">
    <source>
        <dbReference type="Pfam" id="PF08801"/>
    </source>
</evidence>
<keyword evidence="12" id="KW-1015">Disulfide bond</keyword>
<dbReference type="Gene3D" id="1.25.40.450">
    <property type="entry name" value="Nucleoporin, helical domain, N-terminal subdomain"/>
    <property type="match status" value="1"/>
</dbReference>
<protein>
    <recommendedName>
        <fullName evidence="16">Nuclear pore complex protein Nup155</fullName>
    </recommendedName>
    <alternativeName>
        <fullName evidence="17">155 kDa nucleoporin</fullName>
    </alternativeName>
    <alternativeName>
        <fullName evidence="18">Nucleoporin Nup155</fullName>
    </alternativeName>
</protein>
<dbReference type="RefSeq" id="XP_031566645.1">
    <property type="nucleotide sequence ID" value="XM_031710785.1"/>
</dbReference>
<keyword evidence="8" id="KW-0653">Protein transport</keyword>
<dbReference type="GO" id="GO:0006606">
    <property type="term" value="P:protein import into nucleus"/>
    <property type="evidence" value="ECO:0007669"/>
    <property type="project" value="TreeGrafter"/>
</dbReference>
<dbReference type="FunCoup" id="A0A6P8IIY0">
    <property type="interactions" value="3097"/>
</dbReference>
<sequence length="1369" mass="153170">MPAVSGNSSISPSIAVESLENAAKEVDRQLQADRQYPDLAEQLRISSGGGVSFSGVNDYDYPSLSSPSVGLAGMELLSTIKRIPLPAELVEQFDHMQCNCMMGLFPEIRRAWLTIDSDIFVWNYEDGSDLAYFDGLSETILCAGLTKPKPEILAESVKYILCLTTPVDIVLLAVTFTPKSRGGLPDDGFAEMHLQPDPLFSIPSDNVYMTCVTGTFYGRVFAGGKDGCLYEIAYQAEDSWFQRKCRKINHSSSTLSFLVPSFLNVSGEDALCQLAVDNTRNILYTRSEKGTIQVYDLGSNGKETRYVASLNQETISHKAAVATRTSDYSNFKPIVHIAPVSRNESDHLHLVGVTHAGVRLYFSTMPFRNPLERPNRLNLVHVRMPPGFAPSAASVRPTNVHASFYRQGISLLASSRTEDTDVLWVTSANPFPFQTPLKEMQVTLPLDGRTWAVSEVPDFAANLISPCPVLFEKWPEPPIVVKQHALPQRSFVLLSAKGSYLMSSYRPVEQLQQLLISSQGFDSEAVQAFFKLHKENQACAICLVLACSTQSTNQQVSEWATRAFFKYGGESQHSITGAMATDGGVDPSFNMGSPLSGGVHAGSYLGTPATRQGQNGTQPFGQSYSTSTPHPGMTGGAVFQPDFNKSAKHDGICLYIARILGTLWDGKLVYEEFATQPTSGNTKPPVIFKSRFTCEQLAWFLDKMKELQCWMENNLQFVAPYVDSSFPHMSIMGDQSLLQQSHQESFVAERKALSNLKNLVDRSCEAVGLWQLLCEHDISAVTSRMDTAPRDRLRRLRFRDLVTAGQEVCSGLISSLMNCFLDDSSSTDAISERLREISPSLYSDSDAICTKAGELLTLAKKTTNKSEQSRLLKEALQCYRQVTHQVNLELICSIFESVHFFEGVVELCLYAALKKDPQGLALHFYRNSEAPGDVQGQEAMIARKYCYKCLTDCFQRLLAVRLSPHQSPSLPSRPGPPPAPDPNELTPEDADRYLEHTLSLSLSSSDELWHLCLYQWLIDNALTERLLEIKSSYLETYLKQSAANQHPNEQKILDLLWRYYEKTKNYSAAARVLSKLAEKEGPGINLEQRLEYLSRAIMSAKSSNLRTSTSSEGEFLHELEEKLEVARIQLQVYHTLSRMNKSRQTRNIEEALVELNGRLMDVTTLYGDFADVFMLAECKLAIVHCAGHYDPTLIETLWREIIDKELRDSAHCSPSDRITIISKKIVTLGKTYVHSERYFPLGAIILMLEKKSAELDWDPTWVFMSMLEIGIPFPVLHGVYDRLFKAKDPCWQAIDKPLHILDVLYHLLSRFVELPSLIAPYDRPAFTTALHDACATYLVELESICSRDRTVQTTLAKFKALQSRLKRML</sequence>
<feature type="domain" description="Nucleoporin Nup133/Nup155-like N-terminal" evidence="21">
    <location>
        <begin position="79"/>
        <end position="459"/>
    </location>
</feature>
<evidence type="ECO:0000256" key="4">
    <source>
        <dbReference type="ARBA" id="ARBA00007373"/>
    </source>
</evidence>
<dbReference type="FunFam" id="1.25.40.440:FF:000001">
    <property type="entry name" value="Nuclear pore complex subunit"/>
    <property type="match status" value="1"/>
</dbReference>
<dbReference type="Gene3D" id="1.20.120.1880">
    <property type="entry name" value="Nucleoporin, helical C-terminal domain"/>
    <property type="match status" value="1"/>
</dbReference>
<dbReference type="GO" id="GO:0044611">
    <property type="term" value="C:nuclear pore inner ring"/>
    <property type="evidence" value="ECO:0007669"/>
    <property type="project" value="TreeGrafter"/>
</dbReference>
<gene>
    <name evidence="23" type="primary">LOC116301691</name>
</gene>
<evidence type="ECO:0000256" key="18">
    <source>
        <dbReference type="ARBA" id="ARBA00078199"/>
    </source>
</evidence>
<keyword evidence="10" id="KW-0906">Nuclear pore complex</keyword>
<dbReference type="GO" id="GO:0006405">
    <property type="term" value="P:RNA export from nucleus"/>
    <property type="evidence" value="ECO:0007669"/>
    <property type="project" value="TreeGrafter"/>
</dbReference>
<dbReference type="InterPro" id="IPR004870">
    <property type="entry name" value="Nucleoporin_Nup155"/>
</dbReference>
<evidence type="ECO:0000256" key="3">
    <source>
        <dbReference type="ARBA" id="ARBA00004620"/>
    </source>
</evidence>
<keyword evidence="11" id="KW-0472">Membrane</keyword>
<evidence type="ECO:0000256" key="19">
    <source>
        <dbReference type="SAM" id="MobiDB-lite"/>
    </source>
</evidence>
<evidence type="ECO:0000313" key="22">
    <source>
        <dbReference type="Proteomes" id="UP000515163"/>
    </source>
</evidence>
<dbReference type="InterPro" id="IPR042537">
    <property type="entry name" value="Nucleoporin_Nup155_C_2"/>
</dbReference>
<evidence type="ECO:0000256" key="9">
    <source>
        <dbReference type="ARBA" id="ARBA00023010"/>
    </source>
</evidence>
<dbReference type="Gene3D" id="1.25.40.440">
    <property type="entry name" value="Nucleoporin, helical domain, central subdomain"/>
    <property type="match status" value="1"/>
</dbReference>
<feature type="compositionally biased region" description="Polar residues" evidence="19">
    <location>
        <begin position="609"/>
        <end position="627"/>
    </location>
</feature>
<keyword evidence="13" id="KW-0325">Glycoprotein</keyword>
<dbReference type="GO" id="GO:0051028">
    <property type="term" value="P:mRNA transport"/>
    <property type="evidence" value="ECO:0007669"/>
    <property type="project" value="UniProtKB-KW"/>
</dbReference>
<keyword evidence="7" id="KW-0509">mRNA transport</keyword>
<keyword evidence="6" id="KW-0597">Phosphoprotein</keyword>
<feature type="domain" description="Nucleoporin Nup133/Nup155-like C-terminal" evidence="20">
    <location>
        <begin position="646"/>
        <end position="1316"/>
    </location>
</feature>
<dbReference type="KEGG" id="aten:116301691"/>
<keyword evidence="14" id="KW-0539">Nucleus</keyword>
<comment type="similarity">
    <text evidence="4">Belongs to the non-repetitive/WGA-negative nucleoporin family.</text>
</comment>
<evidence type="ECO:0000259" key="20">
    <source>
        <dbReference type="Pfam" id="PF03177"/>
    </source>
</evidence>
<dbReference type="GO" id="GO:0000972">
    <property type="term" value="P:transcription-dependent tethering of RNA polymerase II gene DNA at nuclear periphery"/>
    <property type="evidence" value="ECO:0007669"/>
    <property type="project" value="TreeGrafter"/>
</dbReference>
<proteinExistence type="inferred from homology"/>